<sequence>MLATSEGLVEREAEARTVSEFLAQAQTDPAGLVVEGEAGIGKTVLALEAVSQAAARGFQVLLTRGSPAEVSYAYAAVADLLSGIGDDALAGLPKIQCMALTRARSGEVSSGPGTDERLVAAAFSALIEHLSGKEPVLLVIDDAQWLDPSSRAVIGFTVRRLSGRVGMFITIRTGDPDSSDMQWLQFRRPDAVLRVRLRPLTLGGVHTLVARRLGRTLPRPNIVRIHEISGGNPFFAMELAVATAEDASAATVVLPDSLASLVHRRIGQADPATNAILLAAACLAAPTVELLAAATGMIVTRIVEMLEPMEDLGVIEISADKVRFTHPLYATGVYTGATPARRRAMHRTLATIIEQPELKARHLALAATSADPATVAALDAAAEATAAQGAPVAAAELLELAMKLGGDEPARRLRTAEHHFRSGNTVRADAALDDATLRQLEGFARTQALIVRAGIRIYTSSHLEAADLLAQAAKDAKGIPAMLAAILVFLSHAQLNAGQYHAALDSAEQAVTQAEEWGHPGYVSQALAARTYARFHCGHGVDEHSLRRSLELQDHAADMVVPLSADAISAMIRAWSGQLDEAHALMQQVRTRCTERGADTEMLWVEINSTLIAIWRGHFAEAANAADEAVQRAQQLGGDPVMAVAFTVRTAVAAYAGREEDARADAAVAIALAQKSKSAVEVQRPIETLAFLEISGGRHAEALAIMQPRLEGWNELPGTEFVTAAFIPYAVEALTALGRHEEAEPLLATLEENGRRLDRPWMLTTAARGRAQVFAARGDLDAAEVAAERAMAHHDRLPMPFERAWTQLLLGGLQRRKRRIRSAATNLRAALEAFEQLGTPLWAARAQAELVRLEQSRGSGTGLTVSEQRVADLAAGGLSNKEIAAELFISAKTVEMNLSRVYRKLGIRSRGGLSAALVEAKLQGNP</sequence>
<comment type="caution">
    <text evidence="4">The sequence shown here is derived from an EMBL/GenBank/DDBJ whole genome shotgun (WGS) entry which is preliminary data.</text>
</comment>
<dbReference type="GO" id="GO:0005524">
    <property type="term" value="F:ATP binding"/>
    <property type="evidence" value="ECO:0007669"/>
    <property type="project" value="UniProtKB-KW"/>
</dbReference>
<dbReference type="PANTHER" id="PTHR16305:SF35">
    <property type="entry name" value="TRANSCRIPTIONAL ACTIVATOR DOMAIN"/>
    <property type="match status" value="1"/>
</dbReference>
<dbReference type="RefSeq" id="WP_069421875.1">
    <property type="nucleotide sequence ID" value="NZ_CBCRZH010000058.1"/>
</dbReference>
<dbReference type="SUPFAM" id="SSF48452">
    <property type="entry name" value="TPR-like"/>
    <property type="match status" value="2"/>
</dbReference>
<dbReference type="OrthoDB" id="3796539at2"/>
<dbReference type="InterPro" id="IPR036388">
    <property type="entry name" value="WH-like_DNA-bd_sf"/>
</dbReference>
<dbReference type="Gene3D" id="1.25.40.10">
    <property type="entry name" value="Tetratricopeptide repeat domain"/>
    <property type="match status" value="2"/>
</dbReference>
<evidence type="ECO:0000259" key="3">
    <source>
        <dbReference type="PROSITE" id="PS50043"/>
    </source>
</evidence>
<dbReference type="SMART" id="SM00421">
    <property type="entry name" value="HTH_LUXR"/>
    <property type="match status" value="1"/>
</dbReference>
<dbReference type="Proteomes" id="UP000192739">
    <property type="component" value="Unassembled WGS sequence"/>
</dbReference>
<dbReference type="PROSITE" id="PS50043">
    <property type="entry name" value="HTH_LUXR_2"/>
    <property type="match status" value="1"/>
</dbReference>
<dbReference type="PANTHER" id="PTHR16305">
    <property type="entry name" value="TESTICULAR SOLUBLE ADENYLYL CYCLASE"/>
    <property type="match status" value="1"/>
</dbReference>
<dbReference type="GO" id="GO:0005737">
    <property type="term" value="C:cytoplasm"/>
    <property type="evidence" value="ECO:0007669"/>
    <property type="project" value="TreeGrafter"/>
</dbReference>
<gene>
    <name evidence="4" type="ORF">BST27_18815</name>
</gene>
<dbReference type="GO" id="GO:0004016">
    <property type="term" value="F:adenylate cyclase activity"/>
    <property type="evidence" value="ECO:0007669"/>
    <property type="project" value="TreeGrafter"/>
</dbReference>
<evidence type="ECO:0000256" key="2">
    <source>
        <dbReference type="ARBA" id="ARBA00022840"/>
    </source>
</evidence>
<dbReference type="GO" id="GO:0006355">
    <property type="term" value="P:regulation of DNA-templated transcription"/>
    <property type="evidence" value="ECO:0007669"/>
    <property type="project" value="InterPro"/>
</dbReference>
<accession>A0A1E3S8C0</accession>
<dbReference type="PRINTS" id="PR00038">
    <property type="entry name" value="HTHLUXR"/>
</dbReference>
<dbReference type="CDD" id="cd06170">
    <property type="entry name" value="LuxR_C_like"/>
    <property type="match status" value="1"/>
</dbReference>
<keyword evidence="5" id="KW-1185">Reference proteome</keyword>
<dbReference type="Pfam" id="PF13191">
    <property type="entry name" value="AAA_16"/>
    <property type="match status" value="1"/>
</dbReference>
<evidence type="ECO:0000313" key="4">
    <source>
        <dbReference type="EMBL" id="ORB00095.1"/>
    </source>
</evidence>
<evidence type="ECO:0000256" key="1">
    <source>
        <dbReference type="ARBA" id="ARBA00022741"/>
    </source>
</evidence>
<keyword evidence="2" id="KW-0067">ATP-binding</keyword>
<dbReference type="Gene3D" id="1.10.10.10">
    <property type="entry name" value="Winged helix-like DNA-binding domain superfamily/Winged helix DNA-binding domain"/>
    <property type="match status" value="1"/>
</dbReference>
<dbReference type="Gene3D" id="3.40.50.300">
    <property type="entry name" value="P-loop containing nucleotide triphosphate hydrolases"/>
    <property type="match status" value="1"/>
</dbReference>
<protein>
    <recommendedName>
        <fullName evidence="3">HTH luxR-type domain-containing protein</fullName>
    </recommendedName>
</protein>
<organism evidence="4 5">
    <name type="scientific">Mycobacterium intermedium</name>
    <dbReference type="NCBI Taxonomy" id="28445"/>
    <lineage>
        <taxon>Bacteria</taxon>
        <taxon>Bacillati</taxon>
        <taxon>Actinomycetota</taxon>
        <taxon>Actinomycetes</taxon>
        <taxon>Mycobacteriales</taxon>
        <taxon>Mycobacteriaceae</taxon>
        <taxon>Mycobacterium</taxon>
        <taxon>Mycobacterium simiae complex</taxon>
    </lineage>
</organism>
<reference evidence="4 5" key="1">
    <citation type="submission" date="2017-02" db="EMBL/GenBank/DDBJ databases">
        <title>The new phylogeny of genus Mycobacterium.</title>
        <authorList>
            <person name="Tortoli E."/>
            <person name="Trovato A."/>
            <person name="Cirillo D.M."/>
        </authorList>
    </citation>
    <scope>NUCLEOTIDE SEQUENCE [LARGE SCALE GENOMIC DNA]</scope>
    <source>
        <strain evidence="4 5">DSM 44049</strain>
    </source>
</reference>
<dbReference type="STRING" id="28445.BHQ20_25050"/>
<name>A0A1E3S8C0_MYCIE</name>
<dbReference type="InterPro" id="IPR041664">
    <property type="entry name" value="AAA_16"/>
</dbReference>
<dbReference type="GO" id="GO:0003677">
    <property type="term" value="F:DNA binding"/>
    <property type="evidence" value="ECO:0007669"/>
    <property type="project" value="InterPro"/>
</dbReference>
<proteinExistence type="predicted"/>
<dbReference type="AlphaFoldDB" id="A0A1E3S8C0"/>
<dbReference type="PROSITE" id="PS00622">
    <property type="entry name" value="HTH_LUXR_1"/>
    <property type="match status" value="1"/>
</dbReference>
<dbReference type="SUPFAM" id="SSF52540">
    <property type="entry name" value="P-loop containing nucleoside triphosphate hydrolases"/>
    <property type="match status" value="1"/>
</dbReference>
<feature type="domain" description="HTH luxR-type" evidence="3">
    <location>
        <begin position="856"/>
        <end position="924"/>
    </location>
</feature>
<dbReference type="SUPFAM" id="SSF46894">
    <property type="entry name" value="C-terminal effector domain of the bipartite response regulators"/>
    <property type="match status" value="1"/>
</dbReference>
<dbReference type="InterPro" id="IPR011990">
    <property type="entry name" value="TPR-like_helical_dom_sf"/>
</dbReference>
<dbReference type="EMBL" id="MVHT01000055">
    <property type="protein sequence ID" value="ORB00095.1"/>
    <property type="molecule type" value="Genomic_DNA"/>
</dbReference>
<dbReference type="InterPro" id="IPR000792">
    <property type="entry name" value="Tscrpt_reg_LuxR_C"/>
</dbReference>
<dbReference type="Pfam" id="PF00196">
    <property type="entry name" value="GerE"/>
    <property type="match status" value="1"/>
</dbReference>
<dbReference type="InterPro" id="IPR027417">
    <property type="entry name" value="P-loop_NTPase"/>
</dbReference>
<dbReference type="InterPro" id="IPR016032">
    <property type="entry name" value="Sig_transdc_resp-reg_C-effctor"/>
</dbReference>
<keyword evidence="1" id="KW-0547">Nucleotide-binding</keyword>
<evidence type="ECO:0000313" key="5">
    <source>
        <dbReference type="Proteomes" id="UP000192739"/>
    </source>
</evidence>